<dbReference type="AlphaFoldDB" id="A0A7W6DAH2"/>
<protein>
    <recommendedName>
        <fullName evidence="3">Indoleacetamide hydrolase</fullName>
    </recommendedName>
</protein>
<evidence type="ECO:0000259" key="4">
    <source>
        <dbReference type="Pfam" id="PF01425"/>
    </source>
</evidence>
<dbReference type="InterPro" id="IPR020556">
    <property type="entry name" value="Amidase_CS"/>
</dbReference>
<dbReference type="InterPro" id="IPR036928">
    <property type="entry name" value="AS_sf"/>
</dbReference>
<dbReference type="GO" id="GO:0016787">
    <property type="term" value="F:hydrolase activity"/>
    <property type="evidence" value="ECO:0007669"/>
    <property type="project" value="UniProtKB-KW"/>
</dbReference>
<keyword evidence="6" id="KW-1185">Reference proteome</keyword>
<dbReference type="RefSeq" id="WP_425488503.1">
    <property type="nucleotide sequence ID" value="NZ_JACIEE010000004.1"/>
</dbReference>
<evidence type="ECO:0000313" key="6">
    <source>
        <dbReference type="Proteomes" id="UP000574761"/>
    </source>
</evidence>
<dbReference type="PROSITE" id="PS00571">
    <property type="entry name" value="AMIDASES"/>
    <property type="match status" value="1"/>
</dbReference>
<name>A0A7W6DAH2_9HYPH</name>
<accession>A0A7W6DAH2</accession>
<proteinExistence type="inferred from homology"/>
<dbReference type="InterPro" id="IPR023631">
    <property type="entry name" value="Amidase_dom"/>
</dbReference>
<organism evidence="5 6">
    <name type="scientific">Mycoplana azooxidifex</name>
    <dbReference type="NCBI Taxonomy" id="1636188"/>
    <lineage>
        <taxon>Bacteria</taxon>
        <taxon>Pseudomonadati</taxon>
        <taxon>Pseudomonadota</taxon>
        <taxon>Alphaproteobacteria</taxon>
        <taxon>Hyphomicrobiales</taxon>
        <taxon>Rhizobiaceae</taxon>
        <taxon>Mycoplana</taxon>
    </lineage>
</organism>
<comment type="function">
    <text evidence="1">Hydrolyzes indole-3-acetamide (IAM) into indole-3-acetic acid (IAA).</text>
</comment>
<evidence type="ECO:0000256" key="3">
    <source>
        <dbReference type="ARBA" id="ARBA00021874"/>
    </source>
</evidence>
<dbReference type="Pfam" id="PF01425">
    <property type="entry name" value="Amidase"/>
    <property type="match status" value="1"/>
</dbReference>
<dbReference type="Proteomes" id="UP000574761">
    <property type="component" value="Unassembled WGS sequence"/>
</dbReference>
<comment type="similarity">
    <text evidence="2">Belongs to the amidase family.</text>
</comment>
<sequence length="479" mass="48777">MPPSVESETIGDATALAGAIAAGVLSAGEAMEAALAAASHHTGLGAICRIDEDRGRAAAARLDEERRTEPVRFAARPFAGVPTLAKDLGGPFAGFAVRAGSRMLDGMLDPKPDSDLANRFRDAGLALFGLTTSPEFGLSLASEPDSGPLCRNPLDPGRTAGGSSGGAASAVAAGIVAIAHATDAGGSIRVPAACCGLVGLKPTRGAIPGGPHFGNHLGGIVGELAVCRSVRDTRRILEAVHGRARGPFADPAEASVADGGLRIGVLTQTGADFPTEPARSGAVEAAAKTLEARGHRIVALDWPAFAGLVSASSAVFADIVSINLANLVDALSLDLGLAEPLTRAFVERGRRISAGGLWTSLDAAVHVSHNTWALFDSLDCLLMPMLATAPLAVGSFPSDHDDTDLHLRRMTAFAPLAGLANISGFPALTLPYGADGDGLPLPVQLMAPMGGERLLLSLAASLEGEGRWQHRFPIAGLAA</sequence>
<gene>
    <name evidence="5" type="ORF">GGQ64_002267</name>
</gene>
<evidence type="ECO:0000313" key="5">
    <source>
        <dbReference type="EMBL" id="MBB3977067.1"/>
    </source>
</evidence>
<dbReference type="InterPro" id="IPR000120">
    <property type="entry name" value="Amidase"/>
</dbReference>
<feature type="domain" description="Amidase" evidence="4">
    <location>
        <begin position="30"/>
        <end position="456"/>
    </location>
</feature>
<dbReference type="EMBL" id="JACIEE010000004">
    <property type="protein sequence ID" value="MBB3977067.1"/>
    <property type="molecule type" value="Genomic_DNA"/>
</dbReference>
<dbReference type="PANTHER" id="PTHR11895">
    <property type="entry name" value="TRANSAMIDASE"/>
    <property type="match status" value="1"/>
</dbReference>
<keyword evidence="5" id="KW-0378">Hydrolase</keyword>
<dbReference type="PANTHER" id="PTHR11895:SF7">
    <property type="entry name" value="GLUTAMYL-TRNA(GLN) AMIDOTRANSFERASE SUBUNIT A, MITOCHONDRIAL"/>
    <property type="match status" value="1"/>
</dbReference>
<reference evidence="5 6" key="1">
    <citation type="submission" date="2020-08" db="EMBL/GenBank/DDBJ databases">
        <title>Genomic Encyclopedia of Type Strains, Phase IV (KMG-IV): sequencing the most valuable type-strain genomes for metagenomic binning, comparative biology and taxonomic classification.</title>
        <authorList>
            <person name="Goeker M."/>
        </authorList>
    </citation>
    <scope>NUCLEOTIDE SEQUENCE [LARGE SCALE GENOMIC DNA]</scope>
    <source>
        <strain evidence="5 6">DSM 100211</strain>
    </source>
</reference>
<comment type="caution">
    <text evidence="5">The sequence shown here is derived from an EMBL/GenBank/DDBJ whole genome shotgun (WGS) entry which is preliminary data.</text>
</comment>
<evidence type="ECO:0000256" key="1">
    <source>
        <dbReference type="ARBA" id="ARBA00003871"/>
    </source>
</evidence>
<dbReference type="Gene3D" id="3.90.1300.10">
    <property type="entry name" value="Amidase signature (AS) domain"/>
    <property type="match status" value="1"/>
</dbReference>
<evidence type="ECO:0000256" key="2">
    <source>
        <dbReference type="ARBA" id="ARBA00009199"/>
    </source>
</evidence>
<dbReference type="SUPFAM" id="SSF75304">
    <property type="entry name" value="Amidase signature (AS) enzymes"/>
    <property type="match status" value="1"/>
</dbReference>